<dbReference type="InterPro" id="IPR025366">
    <property type="entry name" value="DUF4270"/>
</dbReference>
<dbReference type="Pfam" id="PF14092">
    <property type="entry name" value="DUF4270"/>
    <property type="match status" value="1"/>
</dbReference>
<accession>A0ABW9ZWZ9</accession>
<protein>
    <submittedName>
        <fullName evidence="1">DUF4270 domain-containing protein</fullName>
    </submittedName>
</protein>
<keyword evidence="2" id="KW-1185">Reference proteome</keyword>
<dbReference type="EMBL" id="JAACJS010000015">
    <property type="protein sequence ID" value="NCI50764.1"/>
    <property type="molecule type" value="Genomic_DNA"/>
</dbReference>
<organism evidence="1 2">
    <name type="scientific">Sediminibacterium roseum</name>
    <dbReference type="NCBI Taxonomy" id="1978412"/>
    <lineage>
        <taxon>Bacteria</taxon>
        <taxon>Pseudomonadati</taxon>
        <taxon>Bacteroidota</taxon>
        <taxon>Chitinophagia</taxon>
        <taxon>Chitinophagales</taxon>
        <taxon>Chitinophagaceae</taxon>
        <taxon>Sediminibacterium</taxon>
    </lineage>
</organism>
<gene>
    <name evidence="1" type="ORF">GWC95_12570</name>
</gene>
<dbReference type="Proteomes" id="UP000753802">
    <property type="component" value="Unassembled WGS sequence"/>
</dbReference>
<evidence type="ECO:0000313" key="1">
    <source>
        <dbReference type="EMBL" id="NCI50764.1"/>
    </source>
</evidence>
<proteinExistence type="predicted"/>
<name>A0ABW9ZWZ9_9BACT</name>
<dbReference type="RefSeq" id="WP_161819076.1">
    <property type="nucleotide sequence ID" value="NZ_JAACJS010000015.1"/>
</dbReference>
<sequence length="494" mass="54532">MHSFFTLRRIFFLAIISLVVFTGCTRINSTDIGAGLIPAIDGVVTKDTLLDVITDTFEDTDSARVYSSDNMMVGSITNDPLFGKSKASMYFQLEPAYFPFYIPGHKDSLKVDSAVLCLSYKGVFGDSLTPLTLRVSEIAQSTPINLLYSYPANYPFNPAFQTVSPLAPPKVIDVRRLGDSVNNRFEATHYQIRIRLNSAVADRFLKAYDSTNAYKTDSAFKTYFAGFALTADVGGANALLKINLADTNTKLQLYYNTASTGALVRDTNVAKFVFSSGYCAFANEVSRDRTGSQMAAHVTTTSKPDSLVYVQTSPGTYVRIRVPGLQSLSNRIIHRAELIAEQVPDDANPVIDKYMNAPRYLLLSHYDSATKNKRNIPNDYVIGQDGNPNISTFGGFKVDKSIQGYDRVASYNFDLSRYVQGVVTRKDTAFTLRLSAPSNDSLSYASPYPTTGTTRSVLYLSPNIGNDIGDGRVRLGGGTHSRFRMRLRVIFSRI</sequence>
<reference evidence="1 2" key="1">
    <citation type="submission" date="2020-01" db="EMBL/GenBank/DDBJ databases">
        <title>Genome analysis.</title>
        <authorList>
            <person name="Wu S."/>
            <person name="Wang G."/>
        </authorList>
    </citation>
    <scope>NUCLEOTIDE SEQUENCE [LARGE SCALE GENOMIC DNA]</scope>
    <source>
        <strain evidence="1 2">SYL130</strain>
    </source>
</reference>
<comment type="caution">
    <text evidence="1">The sequence shown here is derived from an EMBL/GenBank/DDBJ whole genome shotgun (WGS) entry which is preliminary data.</text>
</comment>
<evidence type="ECO:0000313" key="2">
    <source>
        <dbReference type="Proteomes" id="UP000753802"/>
    </source>
</evidence>